<gene>
    <name evidence="2" type="ORF">JOF53_001873</name>
</gene>
<dbReference type="InterPro" id="IPR036890">
    <property type="entry name" value="HATPase_C_sf"/>
</dbReference>
<protein>
    <submittedName>
        <fullName evidence="2">Anti-anti-sigma regulatory factor/anti-sigma regulatory factor (Ser/Thr protein kinase)</fullName>
    </submittedName>
</protein>
<evidence type="ECO:0000313" key="2">
    <source>
        <dbReference type="EMBL" id="MBP2473001.1"/>
    </source>
</evidence>
<dbReference type="InterPro" id="IPR002645">
    <property type="entry name" value="STAS_dom"/>
</dbReference>
<dbReference type="PANTHER" id="PTHR35526:SF3">
    <property type="entry name" value="ANTI-SIGMA-F FACTOR RSBW"/>
    <property type="match status" value="1"/>
</dbReference>
<dbReference type="RefSeq" id="WP_143342923.1">
    <property type="nucleotide sequence ID" value="NZ_JAGIOO010000001.1"/>
</dbReference>
<dbReference type="CDD" id="cd07043">
    <property type="entry name" value="STAS_anti-anti-sigma_factors"/>
    <property type="match status" value="1"/>
</dbReference>
<comment type="caution">
    <text evidence="2">The sequence shown here is derived from an EMBL/GenBank/DDBJ whole genome shotgun (WGS) entry which is preliminary data.</text>
</comment>
<dbReference type="EMBL" id="JAGIOO010000001">
    <property type="protein sequence ID" value="MBP2473001.1"/>
    <property type="molecule type" value="Genomic_DNA"/>
</dbReference>
<dbReference type="CDD" id="cd16936">
    <property type="entry name" value="HATPase_RsbW-like"/>
    <property type="match status" value="1"/>
</dbReference>
<proteinExistence type="predicted"/>
<dbReference type="Gene3D" id="3.30.750.24">
    <property type="entry name" value="STAS domain"/>
    <property type="match status" value="1"/>
</dbReference>
<accession>A0ABS5A9N7</accession>
<dbReference type="Pfam" id="PF01740">
    <property type="entry name" value="STAS"/>
    <property type="match status" value="1"/>
</dbReference>
<dbReference type="SUPFAM" id="SSF52091">
    <property type="entry name" value="SpoIIaa-like"/>
    <property type="match status" value="1"/>
</dbReference>
<dbReference type="SUPFAM" id="SSF55874">
    <property type="entry name" value="ATPase domain of HSP90 chaperone/DNA topoisomerase II/histidine kinase"/>
    <property type="match status" value="1"/>
</dbReference>
<keyword evidence="3" id="KW-1185">Reference proteome</keyword>
<reference evidence="2 3" key="1">
    <citation type="submission" date="2021-03" db="EMBL/GenBank/DDBJ databases">
        <title>Sequencing the genomes of 1000 actinobacteria strains.</title>
        <authorList>
            <person name="Klenk H.-P."/>
        </authorList>
    </citation>
    <scope>NUCLEOTIDE SEQUENCE [LARGE SCALE GENOMIC DNA]</scope>
    <source>
        <strain evidence="2 3">DSM 44580</strain>
    </source>
</reference>
<sequence>MRAELSCTPEDLGGATLLRVDGVLTVASASILRSAAAKCLAEQPTGLVLELSGLVLDDRVALMVLAAVRRRAMEWPGVPVGVCSVSGTVREAMWRIGLSRRLPVFDSPAAARRALAGEPRPERLSEWFTPSASACSRARHLVIEACRRWDVPQLAERGAAVVDELVTNAVTHAGTPLQLTATVRGAYLCLSVRDGSRTAPRAVRRVSRRGRRGLVLVAEYATAWGHLSAADGKVVWATLRTRHSGGDANTP</sequence>
<dbReference type="Proteomes" id="UP001519363">
    <property type="component" value="Unassembled WGS sequence"/>
</dbReference>
<dbReference type="Gene3D" id="3.30.565.10">
    <property type="entry name" value="Histidine kinase-like ATPase, C-terminal domain"/>
    <property type="match status" value="1"/>
</dbReference>
<dbReference type="PANTHER" id="PTHR35526">
    <property type="entry name" value="ANTI-SIGMA-F FACTOR RSBW-RELATED"/>
    <property type="match status" value="1"/>
</dbReference>
<evidence type="ECO:0000259" key="1">
    <source>
        <dbReference type="PROSITE" id="PS50801"/>
    </source>
</evidence>
<evidence type="ECO:0000313" key="3">
    <source>
        <dbReference type="Proteomes" id="UP001519363"/>
    </source>
</evidence>
<dbReference type="PROSITE" id="PS50801">
    <property type="entry name" value="STAS"/>
    <property type="match status" value="1"/>
</dbReference>
<feature type="domain" description="STAS" evidence="1">
    <location>
        <begin position="14"/>
        <end position="115"/>
    </location>
</feature>
<dbReference type="InterPro" id="IPR050267">
    <property type="entry name" value="Anti-sigma-factor_SerPK"/>
</dbReference>
<name>A0ABS5A9N7_9PSEU</name>
<organism evidence="2 3">
    <name type="scientific">Crossiella equi</name>
    <dbReference type="NCBI Taxonomy" id="130796"/>
    <lineage>
        <taxon>Bacteria</taxon>
        <taxon>Bacillati</taxon>
        <taxon>Actinomycetota</taxon>
        <taxon>Actinomycetes</taxon>
        <taxon>Pseudonocardiales</taxon>
        <taxon>Pseudonocardiaceae</taxon>
        <taxon>Crossiella</taxon>
    </lineage>
</organism>
<dbReference type="InterPro" id="IPR036513">
    <property type="entry name" value="STAS_dom_sf"/>
</dbReference>